<accession>A0ABW1L5X2</accession>
<evidence type="ECO:0000313" key="3">
    <source>
        <dbReference type="Proteomes" id="UP001596170"/>
    </source>
</evidence>
<feature type="transmembrane region" description="Helical" evidence="1">
    <location>
        <begin position="34"/>
        <end position="54"/>
    </location>
</feature>
<organism evidence="2 3">
    <name type="scientific">Paenisporosarcina macmurdoensis</name>
    <dbReference type="NCBI Taxonomy" id="212659"/>
    <lineage>
        <taxon>Bacteria</taxon>
        <taxon>Bacillati</taxon>
        <taxon>Bacillota</taxon>
        <taxon>Bacilli</taxon>
        <taxon>Bacillales</taxon>
        <taxon>Caryophanaceae</taxon>
        <taxon>Paenisporosarcina</taxon>
    </lineage>
</organism>
<feature type="transmembrane region" description="Helical" evidence="1">
    <location>
        <begin position="240"/>
        <end position="261"/>
    </location>
</feature>
<dbReference type="Proteomes" id="UP001596170">
    <property type="component" value="Unassembled WGS sequence"/>
</dbReference>
<sequence length="269" mass="31380">MLYYLVLQWVGFIIFTFNYLQFDGYLHEQFDLKRLLLFYGFWTSVFSLIVFSVWPNKKTVYQSLQKTMPNLFYSFILGTIILILPAELYFFIFVGLAIWMIHMANAEHAEHTDKKRIAFILVNIMCFYLVITGITLTYISDIPTYVITFFVLVFYLFSTYKMYPNNTIAKYNISAVVLSFLIQLLPYTYHEIFNQFLGIDPADTMDAFSILLIIPTLILTYGYFRKTPVDNTVILTKKDSVLLWLLTFGIPIIGFIIFFVMEGLSGLGS</sequence>
<reference evidence="3" key="1">
    <citation type="journal article" date="2019" name="Int. J. Syst. Evol. Microbiol.">
        <title>The Global Catalogue of Microorganisms (GCM) 10K type strain sequencing project: providing services to taxonomists for standard genome sequencing and annotation.</title>
        <authorList>
            <consortium name="The Broad Institute Genomics Platform"/>
            <consortium name="The Broad Institute Genome Sequencing Center for Infectious Disease"/>
            <person name="Wu L."/>
            <person name="Ma J."/>
        </authorList>
    </citation>
    <scope>NUCLEOTIDE SEQUENCE [LARGE SCALE GENOMIC DNA]</scope>
    <source>
        <strain evidence="3">CCUG 54527</strain>
    </source>
</reference>
<keyword evidence="1" id="KW-0472">Membrane</keyword>
<protein>
    <submittedName>
        <fullName evidence="2">Uncharacterized protein</fullName>
    </submittedName>
</protein>
<feature type="transmembrane region" description="Helical" evidence="1">
    <location>
        <begin position="74"/>
        <end position="99"/>
    </location>
</feature>
<feature type="transmembrane region" description="Helical" evidence="1">
    <location>
        <begin position="120"/>
        <end position="139"/>
    </location>
</feature>
<keyword evidence="3" id="KW-1185">Reference proteome</keyword>
<keyword evidence="1" id="KW-0812">Transmembrane</keyword>
<feature type="transmembrane region" description="Helical" evidence="1">
    <location>
        <begin position="145"/>
        <end position="163"/>
    </location>
</feature>
<feature type="transmembrane region" description="Helical" evidence="1">
    <location>
        <begin position="6"/>
        <end position="22"/>
    </location>
</feature>
<comment type="caution">
    <text evidence="2">The sequence shown here is derived from an EMBL/GenBank/DDBJ whole genome shotgun (WGS) entry which is preliminary data.</text>
</comment>
<feature type="transmembrane region" description="Helical" evidence="1">
    <location>
        <begin position="207"/>
        <end position="224"/>
    </location>
</feature>
<keyword evidence="1" id="KW-1133">Transmembrane helix</keyword>
<feature type="transmembrane region" description="Helical" evidence="1">
    <location>
        <begin position="170"/>
        <end position="187"/>
    </location>
</feature>
<evidence type="ECO:0000256" key="1">
    <source>
        <dbReference type="SAM" id="Phobius"/>
    </source>
</evidence>
<dbReference type="RefSeq" id="WP_377732573.1">
    <property type="nucleotide sequence ID" value="NZ_JBHSRI010000002.1"/>
</dbReference>
<evidence type="ECO:0000313" key="2">
    <source>
        <dbReference type="EMBL" id="MFC6038552.1"/>
    </source>
</evidence>
<proteinExistence type="predicted"/>
<name>A0ABW1L5X2_9BACL</name>
<gene>
    <name evidence="2" type="ORF">ACFPYN_03685</name>
</gene>
<dbReference type="EMBL" id="JBHSRI010000002">
    <property type="protein sequence ID" value="MFC6038552.1"/>
    <property type="molecule type" value="Genomic_DNA"/>
</dbReference>